<dbReference type="GO" id="GO:0005739">
    <property type="term" value="C:mitochondrion"/>
    <property type="evidence" value="ECO:0007669"/>
    <property type="project" value="TreeGrafter"/>
</dbReference>
<sequence length="135" mass="15351">MSSIISKRLLYKNSNIKCNYWQSLLSKMSSNNSVEASIRNKMIQNLGPTFLNVMNESYMHNVPSGSETHFKLVIVSEHFLNLPNVKRHQLIYNLLKDEMQNGVHALSIVAKTPQEWDTADKNIEPSPNCRGGFGK</sequence>
<keyword evidence="4" id="KW-1185">Reference proteome</keyword>
<reference evidence="3 4" key="1">
    <citation type="submission" date="2023-03" db="EMBL/GenBank/DDBJ databases">
        <title>Genome insight into feeding habits of ladybird beetles.</title>
        <authorList>
            <person name="Li H.-S."/>
            <person name="Huang Y.-H."/>
            <person name="Pang H."/>
        </authorList>
    </citation>
    <scope>NUCLEOTIDE SEQUENCE [LARGE SCALE GENOMIC DNA]</scope>
    <source>
        <strain evidence="3">SYSU_2023b</strain>
        <tissue evidence="3">Whole body</tissue>
    </source>
</reference>
<dbReference type="SUPFAM" id="SSF82657">
    <property type="entry name" value="BolA-like"/>
    <property type="match status" value="1"/>
</dbReference>
<dbReference type="InterPro" id="IPR002634">
    <property type="entry name" value="BolA"/>
</dbReference>
<dbReference type="Gene3D" id="3.30.300.90">
    <property type="entry name" value="BolA-like"/>
    <property type="match status" value="1"/>
</dbReference>
<gene>
    <name evidence="3" type="ORF">WA026_005874</name>
</gene>
<evidence type="ECO:0000256" key="1">
    <source>
        <dbReference type="ARBA" id="ARBA00005578"/>
    </source>
</evidence>
<name>A0AAW1TXS9_9CUCU</name>
<dbReference type="GO" id="GO:1990229">
    <property type="term" value="C:iron-sulfur cluster assembly complex"/>
    <property type="evidence" value="ECO:0007669"/>
    <property type="project" value="UniProtKB-ARBA"/>
</dbReference>
<dbReference type="PANTHER" id="PTHR46229">
    <property type="entry name" value="BOLA TRANSCRIPTION REGULATOR"/>
    <property type="match status" value="1"/>
</dbReference>
<evidence type="ECO:0000313" key="3">
    <source>
        <dbReference type="EMBL" id="KAK9875078.1"/>
    </source>
</evidence>
<dbReference type="Proteomes" id="UP001431783">
    <property type="component" value="Unassembled WGS sequence"/>
</dbReference>
<comment type="caution">
    <text evidence="3">The sequence shown here is derived from an EMBL/GenBank/DDBJ whole genome shotgun (WGS) entry which is preliminary data.</text>
</comment>
<evidence type="ECO:0000313" key="4">
    <source>
        <dbReference type="Proteomes" id="UP001431783"/>
    </source>
</evidence>
<dbReference type="InterPro" id="IPR050961">
    <property type="entry name" value="BolA/IbaG_stress_morph_reg"/>
</dbReference>
<dbReference type="InterPro" id="IPR036065">
    <property type="entry name" value="BolA-like_sf"/>
</dbReference>
<organism evidence="3 4">
    <name type="scientific">Henosepilachna vigintioctopunctata</name>
    <dbReference type="NCBI Taxonomy" id="420089"/>
    <lineage>
        <taxon>Eukaryota</taxon>
        <taxon>Metazoa</taxon>
        <taxon>Ecdysozoa</taxon>
        <taxon>Arthropoda</taxon>
        <taxon>Hexapoda</taxon>
        <taxon>Insecta</taxon>
        <taxon>Pterygota</taxon>
        <taxon>Neoptera</taxon>
        <taxon>Endopterygota</taxon>
        <taxon>Coleoptera</taxon>
        <taxon>Polyphaga</taxon>
        <taxon>Cucujiformia</taxon>
        <taxon>Coccinelloidea</taxon>
        <taxon>Coccinellidae</taxon>
        <taxon>Epilachninae</taxon>
        <taxon>Epilachnini</taxon>
        <taxon>Henosepilachna</taxon>
    </lineage>
</organism>
<dbReference type="EMBL" id="JARQZJ010000032">
    <property type="protein sequence ID" value="KAK9875078.1"/>
    <property type="molecule type" value="Genomic_DNA"/>
</dbReference>
<dbReference type="FunFam" id="3.30.300.90:FF:000001">
    <property type="entry name" value="Transcriptional regulator BolA"/>
    <property type="match status" value="1"/>
</dbReference>
<protein>
    <recommendedName>
        <fullName evidence="5">BolA-like protein</fullName>
    </recommendedName>
</protein>
<proteinExistence type="inferred from homology"/>
<dbReference type="AlphaFoldDB" id="A0AAW1TXS9"/>
<dbReference type="Pfam" id="PF01722">
    <property type="entry name" value="BolA"/>
    <property type="match status" value="1"/>
</dbReference>
<evidence type="ECO:0000256" key="2">
    <source>
        <dbReference type="RuleBase" id="RU003860"/>
    </source>
</evidence>
<evidence type="ECO:0008006" key="5">
    <source>
        <dbReference type="Google" id="ProtNLM"/>
    </source>
</evidence>
<accession>A0AAW1TXS9</accession>
<comment type="similarity">
    <text evidence="1 2">Belongs to the BolA/IbaG family.</text>
</comment>
<dbReference type="PANTHER" id="PTHR46229:SF2">
    <property type="entry name" value="BOLA-LIKE PROTEIN 1"/>
    <property type="match status" value="1"/>
</dbReference>